<evidence type="ECO:0000313" key="1">
    <source>
        <dbReference type="EMBL" id="EIE76697.1"/>
    </source>
</evidence>
<evidence type="ECO:0000313" key="2">
    <source>
        <dbReference type="Proteomes" id="UP000009138"/>
    </source>
</evidence>
<dbReference type="Proteomes" id="UP000009138">
    <property type="component" value="Unassembled WGS sequence"/>
</dbReference>
<gene>
    <name evidence="1" type="ORF">RO3G_01401</name>
</gene>
<reference evidence="1 2" key="1">
    <citation type="journal article" date="2009" name="PLoS Genet.">
        <title>Genomic analysis of the basal lineage fungus Rhizopus oryzae reveals a whole-genome duplication.</title>
        <authorList>
            <person name="Ma L.-J."/>
            <person name="Ibrahim A.S."/>
            <person name="Skory C."/>
            <person name="Grabherr M.G."/>
            <person name="Burger G."/>
            <person name="Butler M."/>
            <person name="Elias M."/>
            <person name="Idnurm A."/>
            <person name="Lang B.F."/>
            <person name="Sone T."/>
            <person name="Abe A."/>
            <person name="Calvo S.E."/>
            <person name="Corrochano L.M."/>
            <person name="Engels R."/>
            <person name="Fu J."/>
            <person name="Hansberg W."/>
            <person name="Kim J.-M."/>
            <person name="Kodira C.D."/>
            <person name="Koehrsen M.J."/>
            <person name="Liu B."/>
            <person name="Miranda-Saavedra D."/>
            <person name="O'Leary S."/>
            <person name="Ortiz-Castellanos L."/>
            <person name="Poulter R."/>
            <person name="Rodriguez-Romero J."/>
            <person name="Ruiz-Herrera J."/>
            <person name="Shen Y.-Q."/>
            <person name="Zeng Q."/>
            <person name="Galagan J."/>
            <person name="Birren B.W."/>
            <person name="Cuomo C.A."/>
            <person name="Wickes B.L."/>
        </authorList>
    </citation>
    <scope>NUCLEOTIDE SEQUENCE [LARGE SCALE GENOMIC DNA]</scope>
    <source>
        <strain evidence="2">RA 99-880 / ATCC MYA-4621 / FGSC 9543 / NRRL 43880</strain>
    </source>
</reference>
<keyword evidence="2" id="KW-1185">Reference proteome</keyword>
<protein>
    <submittedName>
        <fullName evidence="1">Uncharacterized protein</fullName>
    </submittedName>
</protein>
<name>I1BKG7_RHIO9</name>
<dbReference type="GeneID" id="93608373"/>
<organism evidence="1 2">
    <name type="scientific">Rhizopus delemar (strain RA 99-880 / ATCC MYA-4621 / FGSC 9543 / NRRL 43880)</name>
    <name type="common">Mucormycosis agent</name>
    <name type="synonym">Rhizopus arrhizus var. delemar</name>
    <dbReference type="NCBI Taxonomy" id="246409"/>
    <lineage>
        <taxon>Eukaryota</taxon>
        <taxon>Fungi</taxon>
        <taxon>Fungi incertae sedis</taxon>
        <taxon>Mucoromycota</taxon>
        <taxon>Mucoromycotina</taxon>
        <taxon>Mucoromycetes</taxon>
        <taxon>Mucorales</taxon>
        <taxon>Mucorineae</taxon>
        <taxon>Rhizopodaceae</taxon>
        <taxon>Rhizopus</taxon>
    </lineage>
</organism>
<proteinExistence type="predicted"/>
<dbReference type="RefSeq" id="XP_067512093.1">
    <property type="nucleotide sequence ID" value="XM_067655992.1"/>
</dbReference>
<dbReference type="AlphaFoldDB" id="I1BKG7"/>
<sequence>MSADEFSKANESGSLFTEFSSVIRDKDAFIFLKEAIWFVFECSDPFGYRIKNIITVFSKVD</sequence>
<dbReference type="EMBL" id="CH476732">
    <property type="protein sequence ID" value="EIE76697.1"/>
    <property type="molecule type" value="Genomic_DNA"/>
</dbReference>
<accession>I1BKG7</accession>
<dbReference type="VEuPathDB" id="FungiDB:RO3G_01401"/>
<dbReference type="InParanoid" id="I1BKG7"/>